<keyword evidence="4" id="KW-0808">Transferase</keyword>
<evidence type="ECO:0000259" key="13">
    <source>
        <dbReference type="PROSITE" id="PS50011"/>
    </source>
</evidence>
<dbReference type="Pfam" id="PF07714">
    <property type="entry name" value="PK_Tyr_Ser-Thr"/>
    <property type="match status" value="1"/>
</dbReference>
<feature type="domain" description="Protein kinase" evidence="13">
    <location>
        <begin position="57"/>
        <end position="269"/>
    </location>
</feature>
<sequence>MKSALASLGFKQTRKDAERAFVSSPWHSVTKGDGTAPQLNSVRYFSFQELKQCTDNFSEINKIGAGLFGEVYKGYCTSGVVVAIKRASKKSILSGKDFQSEIEVLSRVHHKNIVSFLGFCFEQGEQLLVYEYISNGTLFNNLPGKGGIYLDWKQRLQIALDSARALAYLHELANPPIIHGHVKSGNILLDENHNAKGYVDPESLQTGLLSEKSDIYGFGVVMLELITARWPIEIRKDTNTYTFPGADLPPGRVGLEPHLTPSSPWSPPL</sequence>
<evidence type="ECO:0000256" key="4">
    <source>
        <dbReference type="ARBA" id="ARBA00022679"/>
    </source>
</evidence>
<keyword evidence="6 12" id="KW-0547">Nucleotide-binding</keyword>
<evidence type="ECO:0000256" key="6">
    <source>
        <dbReference type="ARBA" id="ARBA00022741"/>
    </source>
</evidence>
<evidence type="ECO:0000256" key="1">
    <source>
        <dbReference type="ARBA" id="ARBA00004162"/>
    </source>
</evidence>
<dbReference type="PANTHER" id="PTHR47982:SF55">
    <property type="entry name" value="PROTEIN KINASE DOMAIN-CONTAINING PROTEIN"/>
    <property type="match status" value="1"/>
</dbReference>
<dbReference type="EMBL" id="JAMFTS010000001">
    <property type="protein sequence ID" value="KAJ4808564.1"/>
    <property type="molecule type" value="Genomic_DNA"/>
</dbReference>
<keyword evidence="3" id="KW-0723">Serine/threonine-protein kinase</keyword>
<comment type="caution">
    <text evidence="14">The sequence shown here is derived from an EMBL/GenBank/DDBJ whole genome shotgun (WGS) entry which is preliminary data.</text>
</comment>
<evidence type="ECO:0000256" key="9">
    <source>
        <dbReference type="ARBA" id="ARBA00023136"/>
    </source>
</evidence>
<evidence type="ECO:0000313" key="14">
    <source>
        <dbReference type="EMBL" id="KAJ4808564.1"/>
    </source>
</evidence>
<evidence type="ECO:0000256" key="12">
    <source>
        <dbReference type="PROSITE-ProRule" id="PRU10141"/>
    </source>
</evidence>
<dbReference type="InterPro" id="IPR001245">
    <property type="entry name" value="Ser-Thr/Tyr_kinase_cat_dom"/>
</dbReference>
<keyword evidence="8" id="KW-1133">Transmembrane helix</keyword>
<keyword evidence="15" id="KW-1185">Reference proteome</keyword>
<evidence type="ECO:0000256" key="10">
    <source>
        <dbReference type="ARBA" id="ARBA00047899"/>
    </source>
</evidence>
<dbReference type="InterPro" id="IPR011009">
    <property type="entry name" value="Kinase-like_dom_sf"/>
</dbReference>
<reference evidence="14" key="1">
    <citation type="submission" date="2022-08" db="EMBL/GenBank/DDBJ databases">
        <authorList>
            <person name="Marques A."/>
        </authorList>
    </citation>
    <scope>NUCLEOTIDE SEQUENCE</scope>
    <source>
        <strain evidence="14">RhyPub2mFocal</strain>
        <tissue evidence="14">Leaves</tissue>
    </source>
</reference>
<dbReference type="PANTHER" id="PTHR47982">
    <property type="entry name" value="PROLINE-RICH RECEPTOR-LIKE PROTEIN KINASE PERK4"/>
    <property type="match status" value="1"/>
</dbReference>
<keyword evidence="7 12" id="KW-0067">ATP-binding</keyword>
<dbReference type="GO" id="GO:0004674">
    <property type="term" value="F:protein serine/threonine kinase activity"/>
    <property type="evidence" value="ECO:0007669"/>
    <property type="project" value="UniProtKB-KW"/>
</dbReference>
<dbReference type="Gene3D" id="3.30.200.20">
    <property type="entry name" value="Phosphorylase Kinase, domain 1"/>
    <property type="match status" value="1"/>
</dbReference>
<evidence type="ECO:0000256" key="5">
    <source>
        <dbReference type="ARBA" id="ARBA00022692"/>
    </source>
</evidence>
<evidence type="ECO:0000256" key="8">
    <source>
        <dbReference type="ARBA" id="ARBA00022989"/>
    </source>
</evidence>
<dbReference type="GO" id="GO:0005886">
    <property type="term" value="C:plasma membrane"/>
    <property type="evidence" value="ECO:0007669"/>
    <property type="project" value="UniProtKB-SubCell"/>
</dbReference>
<organism evidence="14 15">
    <name type="scientific">Rhynchospora pubera</name>
    <dbReference type="NCBI Taxonomy" id="906938"/>
    <lineage>
        <taxon>Eukaryota</taxon>
        <taxon>Viridiplantae</taxon>
        <taxon>Streptophyta</taxon>
        <taxon>Embryophyta</taxon>
        <taxon>Tracheophyta</taxon>
        <taxon>Spermatophyta</taxon>
        <taxon>Magnoliopsida</taxon>
        <taxon>Liliopsida</taxon>
        <taxon>Poales</taxon>
        <taxon>Cyperaceae</taxon>
        <taxon>Cyperoideae</taxon>
        <taxon>Rhynchosporeae</taxon>
        <taxon>Rhynchospora</taxon>
    </lineage>
</organism>
<dbReference type="GO" id="GO:0005524">
    <property type="term" value="F:ATP binding"/>
    <property type="evidence" value="ECO:0007669"/>
    <property type="project" value="UniProtKB-UniRule"/>
</dbReference>
<dbReference type="PROSITE" id="PS00107">
    <property type="entry name" value="PROTEIN_KINASE_ATP"/>
    <property type="match status" value="1"/>
</dbReference>
<feature type="binding site" evidence="12">
    <location>
        <position position="85"/>
    </location>
    <ligand>
        <name>ATP</name>
        <dbReference type="ChEBI" id="CHEBI:30616"/>
    </ligand>
</feature>
<gene>
    <name evidence="14" type="ORF">LUZ62_021130</name>
</gene>
<comment type="catalytic activity">
    <reaction evidence="11">
        <text>L-seryl-[protein] + ATP = O-phospho-L-seryl-[protein] + ADP + H(+)</text>
        <dbReference type="Rhea" id="RHEA:17989"/>
        <dbReference type="Rhea" id="RHEA-COMP:9863"/>
        <dbReference type="Rhea" id="RHEA-COMP:11604"/>
        <dbReference type="ChEBI" id="CHEBI:15378"/>
        <dbReference type="ChEBI" id="CHEBI:29999"/>
        <dbReference type="ChEBI" id="CHEBI:30616"/>
        <dbReference type="ChEBI" id="CHEBI:83421"/>
        <dbReference type="ChEBI" id="CHEBI:456216"/>
        <dbReference type="EC" id="2.7.11.1"/>
    </reaction>
</comment>
<comment type="catalytic activity">
    <reaction evidence="10">
        <text>L-threonyl-[protein] + ATP = O-phospho-L-threonyl-[protein] + ADP + H(+)</text>
        <dbReference type="Rhea" id="RHEA:46608"/>
        <dbReference type="Rhea" id="RHEA-COMP:11060"/>
        <dbReference type="Rhea" id="RHEA-COMP:11605"/>
        <dbReference type="ChEBI" id="CHEBI:15378"/>
        <dbReference type="ChEBI" id="CHEBI:30013"/>
        <dbReference type="ChEBI" id="CHEBI:30616"/>
        <dbReference type="ChEBI" id="CHEBI:61977"/>
        <dbReference type="ChEBI" id="CHEBI:456216"/>
        <dbReference type="EC" id="2.7.11.1"/>
    </reaction>
</comment>
<evidence type="ECO:0000256" key="2">
    <source>
        <dbReference type="ARBA" id="ARBA00012513"/>
    </source>
</evidence>
<dbReference type="InterPro" id="IPR017441">
    <property type="entry name" value="Protein_kinase_ATP_BS"/>
</dbReference>
<name>A0AAV8GSJ0_9POAL</name>
<dbReference type="FunFam" id="3.30.200.20:FF:000125">
    <property type="entry name" value="Protein STRUBBELIG-RECEPTOR FAMILY 8"/>
    <property type="match status" value="1"/>
</dbReference>
<proteinExistence type="predicted"/>
<keyword evidence="5" id="KW-0812">Transmembrane</keyword>
<dbReference type="InterPro" id="IPR047117">
    <property type="entry name" value="PERK1-13-like"/>
</dbReference>
<dbReference type="InterPro" id="IPR000719">
    <property type="entry name" value="Prot_kinase_dom"/>
</dbReference>
<dbReference type="EC" id="2.7.11.1" evidence="2"/>
<evidence type="ECO:0000313" key="15">
    <source>
        <dbReference type="Proteomes" id="UP001140206"/>
    </source>
</evidence>
<evidence type="ECO:0000256" key="11">
    <source>
        <dbReference type="ARBA" id="ARBA00048679"/>
    </source>
</evidence>
<accession>A0AAV8GSJ0</accession>
<evidence type="ECO:0000256" key="3">
    <source>
        <dbReference type="ARBA" id="ARBA00022527"/>
    </source>
</evidence>
<dbReference type="SUPFAM" id="SSF56112">
    <property type="entry name" value="Protein kinase-like (PK-like)"/>
    <property type="match status" value="1"/>
</dbReference>
<evidence type="ECO:0000256" key="7">
    <source>
        <dbReference type="ARBA" id="ARBA00022840"/>
    </source>
</evidence>
<keyword evidence="9" id="KW-0472">Membrane</keyword>
<protein>
    <recommendedName>
        <fullName evidence="2">non-specific serine/threonine protein kinase</fullName>
        <ecNumber evidence="2">2.7.11.1</ecNumber>
    </recommendedName>
</protein>
<dbReference type="AlphaFoldDB" id="A0AAV8GSJ0"/>
<dbReference type="PROSITE" id="PS50011">
    <property type="entry name" value="PROTEIN_KINASE_DOM"/>
    <property type="match status" value="1"/>
</dbReference>
<comment type="subcellular location">
    <subcellularLocation>
        <location evidence="1">Cell membrane</location>
        <topology evidence="1">Single-pass membrane protein</topology>
    </subcellularLocation>
</comment>
<dbReference type="Gene3D" id="1.10.510.10">
    <property type="entry name" value="Transferase(Phosphotransferase) domain 1"/>
    <property type="match status" value="2"/>
</dbReference>
<keyword evidence="14" id="KW-0418">Kinase</keyword>
<dbReference type="Proteomes" id="UP001140206">
    <property type="component" value="Chromosome 1"/>
</dbReference>